<dbReference type="Proteomes" id="UP001410795">
    <property type="component" value="Unassembled WGS sequence"/>
</dbReference>
<dbReference type="PANTHER" id="PTHR40050:SF1">
    <property type="entry name" value="INNER SPORE COAT PROTEIN H"/>
    <property type="match status" value="1"/>
</dbReference>
<feature type="region of interest" description="Disordered" evidence="1">
    <location>
        <begin position="105"/>
        <end position="161"/>
    </location>
</feature>
<feature type="region of interest" description="Disordered" evidence="1">
    <location>
        <begin position="369"/>
        <end position="437"/>
    </location>
</feature>
<evidence type="ECO:0000256" key="2">
    <source>
        <dbReference type="SAM" id="SignalP"/>
    </source>
</evidence>
<comment type="caution">
    <text evidence="3">The sequence shown here is derived from an EMBL/GenBank/DDBJ whole genome shotgun (WGS) entry which is preliminary data.</text>
</comment>
<organism evidence="3 4">
    <name type="scientific">Microbacterium marinilacus</name>
    <dbReference type="NCBI Taxonomy" id="415209"/>
    <lineage>
        <taxon>Bacteria</taxon>
        <taxon>Bacillati</taxon>
        <taxon>Actinomycetota</taxon>
        <taxon>Actinomycetes</taxon>
        <taxon>Micrococcales</taxon>
        <taxon>Microbacteriaceae</taxon>
        <taxon>Microbacterium</taxon>
    </lineage>
</organism>
<gene>
    <name evidence="3" type="ORF">GCM10022202_25690</name>
</gene>
<dbReference type="EMBL" id="BAAAYV010000012">
    <property type="protein sequence ID" value="GAA3662912.1"/>
    <property type="molecule type" value="Genomic_DNA"/>
</dbReference>
<feature type="compositionally biased region" description="Polar residues" evidence="1">
    <location>
        <begin position="105"/>
        <end position="116"/>
    </location>
</feature>
<name>A0ABP7BJU3_9MICO</name>
<evidence type="ECO:0000313" key="3">
    <source>
        <dbReference type="EMBL" id="GAA3662912.1"/>
    </source>
</evidence>
<sequence length="517" mass="54232">MLSDRMRTHNRVMRRGVWLSVGLLATSLVVAGCSATDSQTGDSSASSTFFDMDEVHTIDIVYDEDDYQAMIDAYAETGDKDWITATVTIDGETFEDVGLRLKGNSSLRGLSGDQSSGAEPGDAGEEDGTEQDADEGEDAGAGGAPDGGFDEGDGSVSADDPAGLPWLIRLDKYVDGQEYAGRSDFVVRGNNSETSLNEAVALQVIEQAGVAGEQAAYTRLSVNGSDEQLRLVIDVPDDEGWNDDAFGGTGITYKADSDGDYSYRGDDSADYLDVFDVKFDADDLPEDQAYAPLIEFLDFINNASDEELASQLSDYLDVDSFADYLAVQDLVANSDDIDGPGNNSYLHYDPDTGLMTVVAWDQNLSYGGLGGAPGGGGPQQGGRPEGGGPSEGGMTPPEAEDLPDGAEQPDGLPTDAPADGQEGDRDAQGGPGGAGMGGENVLVTRFLENEEFAALYESSLDELSAAIYESGDAQDYLDGLVELLSDEAGDLVESATIESEADSIAAMLSADAVTARD</sequence>
<accession>A0ABP7BJU3</accession>
<keyword evidence="2" id="KW-0732">Signal</keyword>
<evidence type="ECO:0000256" key="1">
    <source>
        <dbReference type="SAM" id="MobiDB-lite"/>
    </source>
</evidence>
<feature type="compositionally biased region" description="Gly residues" evidence="1">
    <location>
        <begin position="369"/>
        <end position="391"/>
    </location>
</feature>
<feature type="signal peptide" evidence="2">
    <location>
        <begin position="1"/>
        <end position="31"/>
    </location>
</feature>
<feature type="chain" id="PRO_5046139287" evidence="2">
    <location>
        <begin position="32"/>
        <end position="517"/>
    </location>
</feature>
<reference evidence="4" key="1">
    <citation type="journal article" date="2019" name="Int. J. Syst. Evol. Microbiol.">
        <title>The Global Catalogue of Microorganisms (GCM) 10K type strain sequencing project: providing services to taxonomists for standard genome sequencing and annotation.</title>
        <authorList>
            <consortium name="The Broad Institute Genomics Platform"/>
            <consortium name="The Broad Institute Genome Sequencing Center for Infectious Disease"/>
            <person name="Wu L."/>
            <person name="Ma J."/>
        </authorList>
    </citation>
    <scope>NUCLEOTIDE SEQUENCE [LARGE SCALE GENOMIC DNA]</scope>
    <source>
        <strain evidence="4">JCM 16546</strain>
    </source>
</reference>
<dbReference type="Pfam" id="PF08757">
    <property type="entry name" value="CotH"/>
    <property type="match status" value="1"/>
</dbReference>
<dbReference type="GO" id="GO:0016301">
    <property type="term" value="F:kinase activity"/>
    <property type="evidence" value="ECO:0007669"/>
    <property type="project" value="UniProtKB-KW"/>
</dbReference>
<dbReference type="PROSITE" id="PS51257">
    <property type="entry name" value="PROKAR_LIPOPROTEIN"/>
    <property type="match status" value="1"/>
</dbReference>
<dbReference type="PANTHER" id="PTHR40050">
    <property type="entry name" value="INNER SPORE COAT PROTEIN H"/>
    <property type="match status" value="1"/>
</dbReference>
<keyword evidence="3" id="KW-0808">Transferase</keyword>
<evidence type="ECO:0000313" key="4">
    <source>
        <dbReference type="Proteomes" id="UP001410795"/>
    </source>
</evidence>
<proteinExistence type="predicted"/>
<feature type="compositionally biased region" description="Acidic residues" evidence="1">
    <location>
        <begin position="122"/>
        <end position="138"/>
    </location>
</feature>
<dbReference type="InterPro" id="IPR014867">
    <property type="entry name" value="Spore_coat_CotH_CotH2/3/7"/>
</dbReference>
<keyword evidence="3" id="KW-0418">Kinase</keyword>
<keyword evidence="4" id="KW-1185">Reference proteome</keyword>
<protein>
    <submittedName>
        <fullName evidence="3">CotH kinase family protein</fullName>
    </submittedName>
</protein>